<evidence type="ECO:0000313" key="2">
    <source>
        <dbReference type="EMBL" id="GMS98517.1"/>
    </source>
</evidence>
<dbReference type="EMBL" id="BTSX01000005">
    <property type="protein sequence ID" value="GMS98517.1"/>
    <property type="molecule type" value="Genomic_DNA"/>
</dbReference>
<protein>
    <submittedName>
        <fullName evidence="2">Uncharacterized protein</fullName>
    </submittedName>
</protein>
<feature type="non-terminal residue" evidence="2">
    <location>
        <position position="1"/>
    </location>
</feature>
<name>A0AAV5TVX3_9BILA</name>
<organism evidence="2 3">
    <name type="scientific">Pristionchus entomophagus</name>
    <dbReference type="NCBI Taxonomy" id="358040"/>
    <lineage>
        <taxon>Eukaryota</taxon>
        <taxon>Metazoa</taxon>
        <taxon>Ecdysozoa</taxon>
        <taxon>Nematoda</taxon>
        <taxon>Chromadorea</taxon>
        <taxon>Rhabditida</taxon>
        <taxon>Rhabditina</taxon>
        <taxon>Diplogasteromorpha</taxon>
        <taxon>Diplogasteroidea</taxon>
        <taxon>Neodiplogasteridae</taxon>
        <taxon>Pristionchus</taxon>
    </lineage>
</organism>
<dbReference type="AlphaFoldDB" id="A0AAV5TVX3"/>
<reference evidence="2" key="1">
    <citation type="submission" date="2023-10" db="EMBL/GenBank/DDBJ databases">
        <title>Genome assembly of Pristionchus species.</title>
        <authorList>
            <person name="Yoshida K."/>
            <person name="Sommer R.J."/>
        </authorList>
    </citation>
    <scope>NUCLEOTIDE SEQUENCE</scope>
    <source>
        <strain evidence="2">RS0144</strain>
    </source>
</reference>
<feature type="compositionally biased region" description="Polar residues" evidence="1">
    <location>
        <begin position="127"/>
        <end position="151"/>
    </location>
</feature>
<accession>A0AAV5TVX3</accession>
<comment type="caution">
    <text evidence="2">The sequence shown here is derived from an EMBL/GenBank/DDBJ whole genome shotgun (WGS) entry which is preliminary data.</text>
</comment>
<evidence type="ECO:0000313" key="3">
    <source>
        <dbReference type="Proteomes" id="UP001432027"/>
    </source>
</evidence>
<evidence type="ECO:0000256" key="1">
    <source>
        <dbReference type="SAM" id="MobiDB-lite"/>
    </source>
</evidence>
<sequence>ASEDDVDDDSRVDGCALETGIEEDNIQEDVVVKTDPIPTKPASPTVIISAEKYAASIIAVGYGFHVTGDALETRKEDDNEEDQDERPMLPPPLIQVAQYEAVVDANMSNVSDLTAPTSTMMGERPLSGSTGACASGPSSQAQIPAPSTSTGIPDRQARNAHNPSNIICPTSAKLITDMMTLFNSQMSAMVEEIRSLKEQLSK</sequence>
<keyword evidence="3" id="KW-1185">Reference proteome</keyword>
<proteinExistence type="predicted"/>
<gene>
    <name evidence="2" type="ORF">PENTCL1PPCAC_20692</name>
</gene>
<feature type="non-terminal residue" evidence="2">
    <location>
        <position position="202"/>
    </location>
</feature>
<feature type="region of interest" description="Disordered" evidence="1">
    <location>
        <begin position="127"/>
        <end position="165"/>
    </location>
</feature>
<dbReference type="Proteomes" id="UP001432027">
    <property type="component" value="Unassembled WGS sequence"/>
</dbReference>